<proteinExistence type="predicted"/>
<feature type="domain" description="N-acetyltransferase" evidence="1">
    <location>
        <begin position="40"/>
        <end position="188"/>
    </location>
</feature>
<dbReference type="CDD" id="cd04301">
    <property type="entry name" value="NAT_SF"/>
    <property type="match status" value="1"/>
</dbReference>
<comment type="caution">
    <text evidence="2">The sequence shown here is derived from an EMBL/GenBank/DDBJ whole genome shotgun (WGS) entry which is preliminary data.</text>
</comment>
<dbReference type="InterPro" id="IPR016181">
    <property type="entry name" value="Acyl_CoA_acyltransferase"/>
</dbReference>
<keyword evidence="3" id="KW-1185">Reference proteome</keyword>
<evidence type="ECO:0000259" key="1">
    <source>
        <dbReference type="PROSITE" id="PS51186"/>
    </source>
</evidence>
<evidence type="ECO:0000313" key="3">
    <source>
        <dbReference type="Proteomes" id="UP001596108"/>
    </source>
</evidence>
<dbReference type="RefSeq" id="WP_378111502.1">
    <property type="nucleotide sequence ID" value="NZ_JBHSNC010000027.1"/>
</dbReference>
<gene>
    <name evidence="2" type="ORF">ACFPQ4_09125</name>
</gene>
<accession>A0ABW0QXW1</accession>
<dbReference type="PROSITE" id="PS51186">
    <property type="entry name" value="GNAT"/>
    <property type="match status" value="1"/>
</dbReference>
<reference evidence="3" key="1">
    <citation type="journal article" date="2019" name="Int. J. Syst. Evol. Microbiol.">
        <title>The Global Catalogue of Microorganisms (GCM) 10K type strain sequencing project: providing services to taxonomists for standard genome sequencing and annotation.</title>
        <authorList>
            <consortium name="The Broad Institute Genomics Platform"/>
            <consortium name="The Broad Institute Genome Sequencing Center for Infectious Disease"/>
            <person name="Wu L."/>
            <person name="Ma J."/>
        </authorList>
    </citation>
    <scope>NUCLEOTIDE SEQUENCE [LARGE SCALE GENOMIC DNA]</scope>
    <source>
        <strain evidence="3">CGMCC 1.18578</strain>
    </source>
</reference>
<dbReference type="EC" id="2.3.-.-" evidence="2"/>
<protein>
    <submittedName>
        <fullName evidence="2">GNAT family N-acetyltransferase</fullName>
        <ecNumber evidence="2">2.3.-.-</ecNumber>
    </submittedName>
</protein>
<keyword evidence="2" id="KW-0012">Acyltransferase</keyword>
<dbReference type="Proteomes" id="UP001596108">
    <property type="component" value="Unassembled WGS sequence"/>
</dbReference>
<name>A0ABW0QXW1_9BACL</name>
<dbReference type="Pfam" id="PF00583">
    <property type="entry name" value="Acetyltransf_1"/>
    <property type="match status" value="1"/>
</dbReference>
<dbReference type="SUPFAM" id="SSF55729">
    <property type="entry name" value="Acyl-CoA N-acyltransferases (Nat)"/>
    <property type="match status" value="1"/>
</dbReference>
<dbReference type="EMBL" id="JBHSNC010000027">
    <property type="protein sequence ID" value="MFC5529608.1"/>
    <property type="molecule type" value="Genomic_DNA"/>
</dbReference>
<keyword evidence="2" id="KW-0808">Transferase</keyword>
<dbReference type="GO" id="GO:0016746">
    <property type="term" value="F:acyltransferase activity"/>
    <property type="evidence" value="ECO:0007669"/>
    <property type="project" value="UniProtKB-KW"/>
</dbReference>
<dbReference type="InterPro" id="IPR000182">
    <property type="entry name" value="GNAT_dom"/>
</dbReference>
<dbReference type="Gene3D" id="3.40.630.30">
    <property type="match status" value="1"/>
</dbReference>
<organism evidence="2 3">
    <name type="scientific">Cohnella yongneupensis</name>
    <dbReference type="NCBI Taxonomy" id="425006"/>
    <lineage>
        <taxon>Bacteria</taxon>
        <taxon>Bacillati</taxon>
        <taxon>Bacillota</taxon>
        <taxon>Bacilli</taxon>
        <taxon>Bacillales</taxon>
        <taxon>Paenibacillaceae</taxon>
        <taxon>Cohnella</taxon>
    </lineage>
</organism>
<evidence type="ECO:0000313" key="2">
    <source>
        <dbReference type="EMBL" id="MFC5529608.1"/>
    </source>
</evidence>
<sequence>MLDKSIPHYNVIMKRSAGIPLPNSALPPGYSFSWYVPGKEEKWAEIEASVGEFDHIEQGLDYFRTEYLPFRDELKRRLLFIRNEDGEEIGTITSWWNLTGGRRDPSVHWFAVKKEYQGIGLGKALVSECLNRLQLLEGDRDIYLHTQTWSYKAIGLYLKTGFEILSHESFAHYNNDYDKAVPILKTVLY</sequence>